<gene>
    <name evidence="2" type="ORF">AY555_11305</name>
</gene>
<dbReference type="SMART" id="SM00869">
    <property type="entry name" value="Autotransporter"/>
    <property type="match status" value="1"/>
</dbReference>
<dbReference type="KEGG" id="hjo:AY555_11305"/>
<keyword evidence="3" id="KW-1185">Reference proteome</keyword>
<feature type="domain" description="Autotransporter" evidence="1">
    <location>
        <begin position="61"/>
        <end position="339"/>
    </location>
</feature>
<evidence type="ECO:0000313" key="2">
    <source>
        <dbReference type="EMBL" id="AMW35938.1"/>
    </source>
</evidence>
<evidence type="ECO:0000259" key="1">
    <source>
        <dbReference type="PROSITE" id="PS51208"/>
    </source>
</evidence>
<dbReference type="Proteomes" id="UP000076066">
    <property type="component" value="Plasmid unnamed 2"/>
</dbReference>
<accession>A0A145VSI3</accession>
<dbReference type="InterPro" id="IPR006315">
    <property type="entry name" value="OM_autotransptr_brl_dom"/>
</dbReference>
<reference evidence="2 3" key="1">
    <citation type="submission" date="2016-02" db="EMBL/GenBank/DDBJ databases">
        <title>Complete Genome of H5569, the type strain of the newly described species Haematospirillium jordaniae.</title>
        <authorList>
            <person name="Nicholson A.C."/>
            <person name="Humrighouse B.W."/>
            <person name="Loparov V."/>
            <person name="McQuiston J.R."/>
        </authorList>
    </citation>
    <scope>NUCLEOTIDE SEQUENCE [LARGE SCALE GENOMIC DNA]</scope>
    <source>
        <strain evidence="2 3">H5569</strain>
        <plasmid evidence="3">Plasmid unnamed 2</plasmid>
    </source>
</reference>
<protein>
    <recommendedName>
        <fullName evidence="1">Autotransporter domain-containing protein</fullName>
    </recommendedName>
</protein>
<dbReference type="Pfam" id="PF03797">
    <property type="entry name" value="Autotransporter"/>
    <property type="match status" value="1"/>
</dbReference>
<dbReference type="InterPro" id="IPR005546">
    <property type="entry name" value="Autotransporte_beta"/>
</dbReference>
<dbReference type="AlphaFoldDB" id="A0A145VSI3"/>
<keyword evidence="2" id="KW-0614">Plasmid</keyword>
<geneLocation type="plasmid" evidence="2 3">
    <name>unnamed 2</name>
</geneLocation>
<dbReference type="InterPro" id="IPR036709">
    <property type="entry name" value="Autotransporte_beta_dom_sf"/>
</dbReference>
<proteinExistence type="predicted"/>
<dbReference type="GO" id="GO:0019867">
    <property type="term" value="C:outer membrane"/>
    <property type="evidence" value="ECO:0007669"/>
    <property type="project" value="InterPro"/>
</dbReference>
<dbReference type="EMBL" id="CP014527">
    <property type="protein sequence ID" value="AMW35938.1"/>
    <property type="molecule type" value="Genomic_DNA"/>
</dbReference>
<dbReference type="PROSITE" id="PS51208">
    <property type="entry name" value="AUTOTRANSPORTER"/>
    <property type="match status" value="1"/>
</dbReference>
<sequence length="339" mass="36654">MKALFVVSGFTTNQQIVRAVSQTLPLLTGGSIMATQSSLSGINKIIQARIDGNRGLSSGDGFFEDRYVWMKPFGSWARQNDHKGVAGYRMDARGLVVGIDTAISPALRLGLAFAYANVRIKNNRILAPQKLDIATHQLVAYGSYNLDHRTELNVQADIGLNRNKGNRAIEFTASQASSSYQSQVAHAGAGIGRSYPVGVGWSLSPSVRADYTWIRDSSYLETGAGALNLDVKSRSAKSLLMSTDSKISYHVSDTVTLTGHLGLGYDAFNERSSITATFAGEPGSSFITYGAPAVPWVTTAGLGMRYRTNEGMEITGRYDSEYRGGFSSQSASIKVRWSF</sequence>
<name>A0A145VSI3_9PROT</name>
<dbReference type="Gene3D" id="2.40.128.130">
    <property type="entry name" value="Autotransporter beta-domain"/>
    <property type="match status" value="1"/>
</dbReference>
<organism evidence="2 3">
    <name type="scientific">Haematospirillum jordaniae</name>
    <dbReference type="NCBI Taxonomy" id="1549855"/>
    <lineage>
        <taxon>Bacteria</taxon>
        <taxon>Pseudomonadati</taxon>
        <taxon>Pseudomonadota</taxon>
        <taxon>Alphaproteobacteria</taxon>
        <taxon>Rhodospirillales</taxon>
        <taxon>Novispirillaceae</taxon>
        <taxon>Haematospirillum</taxon>
    </lineage>
</organism>
<dbReference type="NCBIfam" id="TIGR01414">
    <property type="entry name" value="autotrans_barl"/>
    <property type="match status" value="1"/>
</dbReference>
<dbReference type="SUPFAM" id="SSF103515">
    <property type="entry name" value="Autotransporter"/>
    <property type="match status" value="1"/>
</dbReference>
<evidence type="ECO:0000313" key="3">
    <source>
        <dbReference type="Proteomes" id="UP000076066"/>
    </source>
</evidence>